<keyword evidence="2" id="KW-0812">Transmembrane</keyword>
<evidence type="ECO:0000256" key="2">
    <source>
        <dbReference type="SAM" id="Phobius"/>
    </source>
</evidence>
<reference evidence="5" key="1">
    <citation type="journal article" date="2015" name="Nature">
        <title>Complex archaea that bridge the gap between prokaryotes and eukaryotes.</title>
        <authorList>
            <person name="Spang A."/>
            <person name="Saw J.H."/>
            <person name="Jorgensen S.L."/>
            <person name="Zaremba-Niedzwiedzka K."/>
            <person name="Martijn J."/>
            <person name="Lind A.E."/>
            <person name="van Eijk R."/>
            <person name="Schleper C."/>
            <person name="Guy L."/>
            <person name="Ettema T.J."/>
        </authorList>
    </citation>
    <scope>NUCLEOTIDE SEQUENCE</scope>
</reference>
<dbReference type="Pfam" id="PF10145">
    <property type="entry name" value="PhageMin_Tail"/>
    <property type="match status" value="1"/>
</dbReference>
<sequence>MTVLAVARIVLTGDTIALTKSLHGASAAMEQAGRRMTKIGKSLTTKVTLPIIAIGGVSVKMAATFDASMRKIVGLVGVQRDVVDGWRDDVRKLAVQYGSSANEAAEALFFITSAGLRGSDAMEALEASLKGTAAGMGQTATLADAATSAMNAYGAANVSAERAVEILTAAVRAGKLETAALAPVIGRLLPTASAMKIGFAEIAGILAVFSRTGLQAAEGATSLNSVMTTLLKPSQLATEALAEVGLTMAQLRETAAGPQGLIGVMRLLADTFADDDEKLTAIIPNIRAFRGVMNVLAQDADIVDQVMSDVANSQGILSEAFIASMGPLFRMRRAWEQFKELLLSVGFAIIPVIVPIFVKMGKAFDVVAHEIGNMSTTTKTAGVALVGAAAAIGPVLVGLGSAVLVMKALGVATLTVTTRLFGLSAVMGAGSILLVALGLTAAAMLKVKLAAIEMEASTLRATDSIKAGFADLEPEAAARKVARLNMVIKTMEGDVDNLRTQAVMAQAAMVGVADATATQATPAFRESADSLLAEADAIEETIARTKAFRTALQAVANTAVETAKVVDKGAGGGTAPAAWMVAAKEAMELLSASLRETVVLNELMGESFDLPAAQAEAYEAAIVSMVEAGVDLDVAVGQNGENLRVLTERYLVLAAGVDEAEKKTNALTAAQEDAKRIIEGIRTPTEQYDATVANLQKHLDATLLTQVEFDRAVGLAKTTLAEATASGLEWGETMERASAHALDSFIQFATTAGGEFSDFVNGVIRDLVRMAAKMAITGAFKSLTASPIPELAHGGFLPGGSLGLVGEQGPELVQAGRQGVTVQPMSGLVAAGAADTGGNIRLAVTIQANDAKSFKEMVEAHPDVVTAPVMQALARGQNLRRRLQG</sequence>
<dbReference type="PANTHER" id="PTHR37813">
    <property type="entry name" value="FELS-2 PROPHAGE PROTEIN"/>
    <property type="match status" value="1"/>
</dbReference>
<feature type="transmembrane region" description="Helical" evidence="2">
    <location>
        <begin position="341"/>
        <end position="361"/>
    </location>
</feature>
<feature type="domain" description="Bacteriophage tail tape measure C-terminal" evidence="3">
    <location>
        <begin position="721"/>
        <end position="780"/>
    </location>
</feature>
<evidence type="ECO:0000313" key="5">
    <source>
        <dbReference type="EMBL" id="KKN44566.1"/>
    </source>
</evidence>
<dbReference type="InterPro" id="IPR006431">
    <property type="entry name" value="Phage_tape_meas_C"/>
</dbReference>
<dbReference type="EMBL" id="LAZR01001443">
    <property type="protein sequence ID" value="KKN44566.1"/>
    <property type="molecule type" value="Genomic_DNA"/>
</dbReference>
<keyword evidence="2" id="KW-0472">Membrane</keyword>
<keyword evidence="1" id="KW-1188">Viral release from host cell</keyword>
<evidence type="ECO:0008006" key="6">
    <source>
        <dbReference type="Google" id="ProtNLM"/>
    </source>
</evidence>
<evidence type="ECO:0000259" key="3">
    <source>
        <dbReference type="Pfam" id="PF09718"/>
    </source>
</evidence>
<dbReference type="PANTHER" id="PTHR37813:SF1">
    <property type="entry name" value="FELS-2 PROPHAGE PROTEIN"/>
    <property type="match status" value="1"/>
</dbReference>
<evidence type="ECO:0000256" key="1">
    <source>
        <dbReference type="ARBA" id="ARBA00022612"/>
    </source>
</evidence>
<name>A0A0F9T6F0_9ZZZZ</name>
<keyword evidence="2" id="KW-1133">Transmembrane helix</keyword>
<feature type="transmembrane region" description="Helical" evidence="2">
    <location>
        <begin position="381"/>
        <end position="408"/>
    </location>
</feature>
<comment type="caution">
    <text evidence="5">The sequence shown here is derived from an EMBL/GenBank/DDBJ whole genome shotgun (WGS) entry which is preliminary data.</text>
</comment>
<feature type="domain" description="Phage tail tape measure protein" evidence="4">
    <location>
        <begin position="89"/>
        <end position="277"/>
    </location>
</feature>
<accession>A0A0F9T6F0</accession>
<gene>
    <name evidence="5" type="ORF">LCGC14_0691700</name>
</gene>
<dbReference type="AlphaFoldDB" id="A0A0F9T6F0"/>
<organism evidence="5">
    <name type="scientific">marine sediment metagenome</name>
    <dbReference type="NCBI Taxonomy" id="412755"/>
    <lineage>
        <taxon>unclassified sequences</taxon>
        <taxon>metagenomes</taxon>
        <taxon>ecological metagenomes</taxon>
    </lineage>
</organism>
<protein>
    <recommendedName>
        <fullName evidence="6">Phage tail tape measure protein domain-containing protein</fullName>
    </recommendedName>
</protein>
<evidence type="ECO:0000259" key="4">
    <source>
        <dbReference type="Pfam" id="PF10145"/>
    </source>
</evidence>
<proteinExistence type="predicted"/>
<dbReference type="InterPro" id="IPR010090">
    <property type="entry name" value="Phage_tape_meas"/>
</dbReference>
<dbReference type="NCBIfam" id="TIGR01760">
    <property type="entry name" value="tape_meas_TP901"/>
    <property type="match status" value="1"/>
</dbReference>
<feature type="transmembrane region" description="Helical" evidence="2">
    <location>
        <begin position="420"/>
        <end position="445"/>
    </location>
</feature>
<dbReference type="Pfam" id="PF09718">
    <property type="entry name" value="Tape_meas_lam_C"/>
    <property type="match status" value="1"/>
</dbReference>